<keyword evidence="4 6" id="KW-0456">Lyase</keyword>
<dbReference type="Proteomes" id="UP001596990">
    <property type="component" value="Unassembled WGS sequence"/>
</dbReference>
<dbReference type="Gene3D" id="3.40.1790.10">
    <property type="entry name" value="Indigoidine synthase domain"/>
    <property type="match status" value="1"/>
</dbReference>
<keyword evidence="8" id="KW-1185">Reference proteome</keyword>
<dbReference type="InterPro" id="IPR022830">
    <property type="entry name" value="Indigdn_synthA-like"/>
</dbReference>
<dbReference type="HAMAP" id="MF_01876">
    <property type="entry name" value="PsiMP_glycosidase"/>
    <property type="match status" value="1"/>
</dbReference>
<sequence>MKTMQYSDEVLDAIIHKKPVVALESTIISHGMPYPDNVSMAIEVEDIIRNEGAVPATIALMDGQIKVGLTKDEIERLATEEGVIKTSIRDLPGVLAKKQTGATTVATTAYAAQQAGLHFFATGGLGGVHRGVADHMDISADLVALSKCNICIVSAGVKSILDIPKTLEFLETLGVPVYGYETDRYPGFYFRETEHEVPSITKEELAKIMKIKHHLSLEQAVHVAVPVPDADAMDRDHIQSIIDHALTEADQRGITGKDITPFLLGHIKDATAGESLKANIALMKNNAKVAAQLAVCHQK</sequence>
<comment type="similarity">
    <text evidence="6">Belongs to the pseudouridine-5'-phosphate glycosidase family.</text>
</comment>
<evidence type="ECO:0000256" key="3">
    <source>
        <dbReference type="ARBA" id="ARBA00023211"/>
    </source>
</evidence>
<evidence type="ECO:0000256" key="1">
    <source>
        <dbReference type="ARBA" id="ARBA00022723"/>
    </source>
</evidence>
<dbReference type="PANTHER" id="PTHR42909:SF1">
    <property type="entry name" value="CARBOHYDRATE KINASE PFKB DOMAIN-CONTAINING PROTEIN"/>
    <property type="match status" value="1"/>
</dbReference>
<comment type="cofactor">
    <cofactor evidence="6">
        <name>Mn(2+)</name>
        <dbReference type="ChEBI" id="CHEBI:29035"/>
    </cofactor>
    <text evidence="6">Binds 1 Mn(2+) ion per subunit.</text>
</comment>
<keyword evidence="1 6" id="KW-0479">Metal-binding</keyword>
<comment type="catalytic activity">
    <reaction evidence="6">
        <text>D-ribose 5-phosphate + uracil = psi-UMP + H2O</text>
        <dbReference type="Rhea" id="RHEA:18337"/>
        <dbReference type="ChEBI" id="CHEBI:15377"/>
        <dbReference type="ChEBI" id="CHEBI:17568"/>
        <dbReference type="ChEBI" id="CHEBI:58380"/>
        <dbReference type="ChEBI" id="CHEBI:78346"/>
        <dbReference type="EC" id="4.2.1.70"/>
    </reaction>
</comment>
<feature type="active site" description="Proton donor" evidence="6">
    <location>
        <position position="24"/>
    </location>
</feature>
<name>A0ABW3L6I5_9BACI</name>
<feature type="binding site" evidence="6">
    <location>
        <position position="85"/>
    </location>
    <ligand>
        <name>substrate</name>
    </ligand>
</feature>
<accession>A0ABW3L6I5</accession>
<proteinExistence type="inferred from homology"/>
<comment type="function">
    <text evidence="6">Catalyzes the reversible cleavage of pseudouridine 5'-phosphate (PsiMP) to ribose 5-phosphate and uracil. Functions biologically in the cleavage direction, as part of a pseudouridine degradation pathway.</text>
</comment>
<dbReference type="InterPro" id="IPR007342">
    <property type="entry name" value="PsuG"/>
</dbReference>
<dbReference type="EC" id="4.2.1.70" evidence="6"/>
<feature type="binding site" evidence="6">
    <location>
        <position position="137"/>
    </location>
    <ligand>
        <name>Mn(2+)</name>
        <dbReference type="ChEBI" id="CHEBI:29035"/>
    </ligand>
</feature>
<dbReference type="Pfam" id="PF04227">
    <property type="entry name" value="Indigoidine_A"/>
    <property type="match status" value="1"/>
</dbReference>
<dbReference type="PANTHER" id="PTHR42909">
    <property type="entry name" value="ZGC:136858"/>
    <property type="match status" value="1"/>
</dbReference>
<evidence type="ECO:0000313" key="8">
    <source>
        <dbReference type="Proteomes" id="UP001596990"/>
    </source>
</evidence>
<dbReference type="GO" id="GO:0016798">
    <property type="term" value="F:hydrolase activity, acting on glycosyl bonds"/>
    <property type="evidence" value="ECO:0007669"/>
    <property type="project" value="UniProtKB-KW"/>
</dbReference>
<comment type="caution">
    <text evidence="7">The sequence shown here is derived from an EMBL/GenBank/DDBJ whole genome shotgun (WGS) entry which is preliminary data.</text>
</comment>
<protein>
    <recommendedName>
        <fullName evidence="6">Pseudouridine-5'-phosphate glycosidase</fullName>
        <shortName evidence="6">PsiMP glycosidase</shortName>
        <ecNumber evidence="6">4.2.1.70</ecNumber>
    </recommendedName>
</protein>
<evidence type="ECO:0000256" key="2">
    <source>
        <dbReference type="ARBA" id="ARBA00022801"/>
    </source>
</evidence>
<gene>
    <name evidence="6" type="primary">psuG</name>
    <name evidence="7" type="ORF">ACFQ2J_16140</name>
</gene>
<organism evidence="7 8">
    <name type="scientific">Thalassobacillus hwangdonensis</name>
    <dbReference type="NCBI Taxonomy" id="546108"/>
    <lineage>
        <taxon>Bacteria</taxon>
        <taxon>Bacillati</taxon>
        <taxon>Bacillota</taxon>
        <taxon>Bacilli</taxon>
        <taxon>Bacillales</taxon>
        <taxon>Bacillaceae</taxon>
        <taxon>Thalassobacillus</taxon>
    </lineage>
</organism>
<dbReference type="EMBL" id="JBHTKL010000006">
    <property type="protein sequence ID" value="MFD1020718.1"/>
    <property type="molecule type" value="Genomic_DNA"/>
</dbReference>
<keyword evidence="5 6" id="KW-0326">Glycosidase</keyword>
<feature type="binding site" evidence="6">
    <location>
        <position position="105"/>
    </location>
    <ligand>
        <name>substrate</name>
    </ligand>
</feature>
<evidence type="ECO:0000313" key="7">
    <source>
        <dbReference type="EMBL" id="MFD1020718.1"/>
    </source>
</evidence>
<comment type="subunit">
    <text evidence="6">Homotrimer.</text>
</comment>
<dbReference type="SUPFAM" id="SSF110581">
    <property type="entry name" value="Indigoidine synthase A-like"/>
    <property type="match status" value="1"/>
</dbReference>
<keyword evidence="2 6" id="KW-0378">Hydrolase</keyword>
<evidence type="ECO:0000256" key="5">
    <source>
        <dbReference type="ARBA" id="ARBA00023295"/>
    </source>
</evidence>
<reference evidence="8" key="1">
    <citation type="journal article" date="2019" name="Int. J. Syst. Evol. Microbiol.">
        <title>The Global Catalogue of Microorganisms (GCM) 10K type strain sequencing project: providing services to taxonomists for standard genome sequencing and annotation.</title>
        <authorList>
            <consortium name="The Broad Institute Genomics Platform"/>
            <consortium name="The Broad Institute Genome Sequencing Center for Infectious Disease"/>
            <person name="Wu L."/>
            <person name="Ma J."/>
        </authorList>
    </citation>
    <scope>NUCLEOTIDE SEQUENCE [LARGE SCALE GENOMIC DNA]</scope>
    <source>
        <strain evidence="8">CCUG 56607</strain>
    </source>
</reference>
<keyword evidence="3 6" id="KW-0464">Manganese</keyword>
<feature type="active site" description="Nucleophile" evidence="6">
    <location>
        <position position="158"/>
    </location>
</feature>
<evidence type="ECO:0000256" key="6">
    <source>
        <dbReference type="HAMAP-Rule" id="MF_01876"/>
    </source>
</evidence>
<dbReference type="RefSeq" id="WP_386062905.1">
    <property type="nucleotide sequence ID" value="NZ_JBHTKL010000006.1"/>
</dbReference>
<evidence type="ECO:0000256" key="4">
    <source>
        <dbReference type="ARBA" id="ARBA00023239"/>
    </source>
</evidence>
<feature type="binding site" evidence="6">
    <location>
        <begin position="139"/>
        <end position="141"/>
    </location>
    <ligand>
        <name>substrate</name>
    </ligand>
</feature>